<feature type="region of interest" description="Disordered" evidence="1">
    <location>
        <begin position="49"/>
        <end position="76"/>
    </location>
</feature>
<organism evidence="3 4">
    <name type="scientific">Geofilum rubicundum JCM 15548</name>
    <dbReference type="NCBI Taxonomy" id="1236989"/>
    <lineage>
        <taxon>Bacteria</taxon>
        <taxon>Pseudomonadati</taxon>
        <taxon>Bacteroidota</taxon>
        <taxon>Bacteroidia</taxon>
        <taxon>Marinilabiliales</taxon>
        <taxon>Marinilabiliaceae</taxon>
        <taxon>Geofilum</taxon>
    </lineage>
</organism>
<keyword evidence="2" id="KW-1133">Transmembrane helix</keyword>
<proteinExistence type="predicted"/>
<feature type="transmembrane region" description="Helical" evidence="2">
    <location>
        <begin position="162"/>
        <end position="181"/>
    </location>
</feature>
<dbReference type="EMBL" id="BAZW01000015">
    <property type="protein sequence ID" value="GAO29909.1"/>
    <property type="molecule type" value="Genomic_DNA"/>
</dbReference>
<name>A0A0E9LXE5_9BACT</name>
<accession>A0A0E9LXE5</accession>
<evidence type="ECO:0000256" key="1">
    <source>
        <dbReference type="SAM" id="MobiDB-lite"/>
    </source>
</evidence>
<sequence length="248" mass="27619">MRDFHFSKPSEQTDSVPSTIAVPQINVPSTIQINTQLSIPQRRIELVQPDSAKEAARARANRWRPPPPPPELSHEDSLDLNLIQGDSLYTNWDFSVDIGSVPPSEFSVIGDSLLISGAAAADSMAMDSLAVTETAEQETHSSVPRQVLGDGPVEKPMLQQDWFIAVLVAMVLVTGLVRMNWYRYLKDVMLTIFFPSFTSKLGSANASNFAPSFILGALFYFNSSIFVFQILTYYERPIVGVEARRCYR</sequence>
<gene>
    <name evidence="3" type="ORF">JCM15548_12144</name>
</gene>
<evidence type="ECO:0000313" key="4">
    <source>
        <dbReference type="Proteomes" id="UP000032900"/>
    </source>
</evidence>
<keyword evidence="4" id="KW-1185">Reference proteome</keyword>
<dbReference type="RefSeq" id="WP_062124542.1">
    <property type="nucleotide sequence ID" value="NZ_BAZW01000015.1"/>
</dbReference>
<evidence type="ECO:0000256" key="2">
    <source>
        <dbReference type="SAM" id="Phobius"/>
    </source>
</evidence>
<dbReference type="STRING" id="1236989.JCM15548_12144"/>
<keyword evidence="2" id="KW-0472">Membrane</keyword>
<reference evidence="3 4" key="1">
    <citation type="journal article" date="2015" name="Microbes Environ.">
        <title>Distribution and evolution of nitrogen fixation genes in the phylum bacteroidetes.</title>
        <authorList>
            <person name="Inoue J."/>
            <person name="Oshima K."/>
            <person name="Suda W."/>
            <person name="Sakamoto M."/>
            <person name="Iino T."/>
            <person name="Noda S."/>
            <person name="Hongoh Y."/>
            <person name="Hattori M."/>
            <person name="Ohkuma M."/>
        </authorList>
    </citation>
    <scope>NUCLEOTIDE SEQUENCE [LARGE SCALE GENOMIC DNA]</scope>
    <source>
        <strain evidence="3">JCM 15548</strain>
    </source>
</reference>
<dbReference type="Proteomes" id="UP000032900">
    <property type="component" value="Unassembled WGS sequence"/>
</dbReference>
<feature type="transmembrane region" description="Helical" evidence="2">
    <location>
        <begin position="213"/>
        <end position="234"/>
    </location>
</feature>
<dbReference type="OrthoDB" id="1467217at2"/>
<evidence type="ECO:0000313" key="3">
    <source>
        <dbReference type="EMBL" id="GAO29909.1"/>
    </source>
</evidence>
<dbReference type="AlphaFoldDB" id="A0A0E9LXE5"/>
<keyword evidence="2" id="KW-0812">Transmembrane</keyword>
<protein>
    <submittedName>
        <fullName evidence="3">Uncharacterized protein</fullName>
    </submittedName>
</protein>
<comment type="caution">
    <text evidence="3">The sequence shown here is derived from an EMBL/GenBank/DDBJ whole genome shotgun (WGS) entry which is preliminary data.</text>
</comment>